<proteinExistence type="predicted"/>
<gene>
    <name evidence="2" type="ORF">AVDCRST_MAG20-2777</name>
</gene>
<organism evidence="2">
    <name type="scientific">uncultured Acidimicrobiales bacterium</name>
    <dbReference type="NCBI Taxonomy" id="310071"/>
    <lineage>
        <taxon>Bacteria</taxon>
        <taxon>Bacillati</taxon>
        <taxon>Actinomycetota</taxon>
        <taxon>Acidimicrobiia</taxon>
        <taxon>Acidimicrobiales</taxon>
        <taxon>environmental samples</taxon>
    </lineage>
</organism>
<evidence type="ECO:0000256" key="1">
    <source>
        <dbReference type="SAM" id="MobiDB-lite"/>
    </source>
</evidence>
<dbReference type="AlphaFoldDB" id="A0A6J4INY9"/>
<sequence>WQTARPAAAAAAASRRRWWPGASPRTGPSAPTGAGCRSCARPAPVRTCARSRASSTRGGGRA</sequence>
<feature type="compositionally biased region" description="Low complexity" evidence="1">
    <location>
        <begin position="46"/>
        <end position="56"/>
    </location>
</feature>
<accession>A0A6J4INY9</accession>
<feature type="non-terminal residue" evidence="2">
    <location>
        <position position="1"/>
    </location>
</feature>
<name>A0A6J4INY9_9ACTN</name>
<reference evidence="2" key="1">
    <citation type="submission" date="2020-02" db="EMBL/GenBank/DDBJ databases">
        <authorList>
            <person name="Meier V. D."/>
        </authorList>
    </citation>
    <scope>NUCLEOTIDE SEQUENCE</scope>
    <source>
        <strain evidence="2">AVDCRST_MAG20</strain>
    </source>
</reference>
<feature type="compositionally biased region" description="Low complexity" evidence="1">
    <location>
        <begin position="1"/>
        <end position="23"/>
    </location>
</feature>
<protein>
    <submittedName>
        <fullName evidence="2">Uncharacterized protein</fullName>
    </submittedName>
</protein>
<evidence type="ECO:0000313" key="2">
    <source>
        <dbReference type="EMBL" id="CAA9258075.1"/>
    </source>
</evidence>
<feature type="region of interest" description="Disordered" evidence="1">
    <location>
        <begin position="1"/>
        <end position="62"/>
    </location>
</feature>
<feature type="non-terminal residue" evidence="2">
    <location>
        <position position="62"/>
    </location>
</feature>
<dbReference type="EMBL" id="CADCSY010000120">
    <property type="protein sequence ID" value="CAA9258075.1"/>
    <property type="molecule type" value="Genomic_DNA"/>
</dbReference>